<dbReference type="InterPro" id="IPR036116">
    <property type="entry name" value="FN3_sf"/>
</dbReference>
<dbReference type="Proteomes" id="UP001558652">
    <property type="component" value="Unassembled WGS sequence"/>
</dbReference>
<evidence type="ECO:0000256" key="1">
    <source>
        <dbReference type="SAM" id="MobiDB-lite"/>
    </source>
</evidence>
<organism evidence="3 4">
    <name type="scientific">Ranatra chinensis</name>
    <dbReference type="NCBI Taxonomy" id="642074"/>
    <lineage>
        <taxon>Eukaryota</taxon>
        <taxon>Metazoa</taxon>
        <taxon>Ecdysozoa</taxon>
        <taxon>Arthropoda</taxon>
        <taxon>Hexapoda</taxon>
        <taxon>Insecta</taxon>
        <taxon>Pterygota</taxon>
        <taxon>Neoptera</taxon>
        <taxon>Paraneoptera</taxon>
        <taxon>Hemiptera</taxon>
        <taxon>Heteroptera</taxon>
        <taxon>Panheteroptera</taxon>
        <taxon>Nepomorpha</taxon>
        <taxon>Nepidae</taxon>
        <taxon>Ranatrinae</taxon>
        <taxon>Ranatra</taxon>
    </lineage>
</organism>
<name>A0ABD0YBS5_9HEMI</name>
<proteinExistence type="predicted"/>
<feature type="region of interest" description="Disordered" evidence="1">
    <location>
        <begin position="178"/>
        <end position="199"/>
    </location>
</feature>
<keyword evidence="4" id="KW-1185">Reference proteome</keyword>
<dbReference type="InterPro" id="IPR013783">
    <property type="entry name" value="Ig-like_fold"/>
</dbReference>
<accession>A0ABD0YBS5</accession>
<comment type="caution">
    <text evidence="3">The sequence shown here is derived from an EMBL/GenBank/DDBJ whole genome shotgun (WGS) entry which is preliminary data.</text>
</comment>
<dbReference type="AlphaFoldDB" id="A0ABD0YBS5"/>
<dbReference type="Gene3D" id="2.60.40.10">
    <property type="entry name" value="Immunoglobulins"/>
    <property type="match status" value="2"/>
</dbReference>
<dbReference type="SMART" id="SM00060">
    <property type="entry name" value="FN3"/>
    <property type="match status" value="1"/>
</dbReference>
<dbReference type="SUPFAM" id="SSF49265">
    <property type="entry name" value="Fibronectin type III"/>
    <property type="match status" value="1"/>
</dbReference>
<evidence type="ECO:0000259" key="2">
    <source>
        <dbReference type="SMART" id="SM00060"/>
    </source>
</evidence>
<dbReference type="CDD" id="cd00063">
    <property type="entry name" value="FN3"/>
    <property type="match status" value="1"/>
</dbReference>
<dbReference type="EMBL" id="JBFDAA010000010">
    <property type="protein sequence ID" value="KAL1124697.1"/>
    <property type="molecule type" value="Genomic_DNA"/>
</dbReference>
<reference evidence="3 4" key="1">
    <citation type="submission" date="2024-07" db="EMBL/GenBank/DDBJ databases">
        <title>Chromosome-level genome assembly of the water stick insect Ranatra chinensis (Heteroptera: Nepidae).</title>
        <authorList>
            <person name="Liu X."/>
        </authorList>
    </citation>
    <scope>NUCLEOTIDE SEQUENCE [LARGE SCALE GENOMIC DNA]</scope>
    <source>
        <strain evidence="3">Cailab_2021Rc</strain>
        <tissue evidence="3">Muscle</tissue>
    </source>
</reference>
<dbReference type="GO" id="GO:0030154">
    <property type="term" value="P:cell differentiation"/>
    <property type="evidence" value="ECO:0007669"/>
    <property type="project" value="UniProtKB-ARBA"/>
</dbReference>
<dbReference type="InterPro" id="IPR036179">
    <property type="entry name" value="Ig-like_dom_sf"/>
</dbReference>
<evidence type="ECO:0000313" key="3">
    <source>
        <dbReference type="EMBL" id="KAL1124697.1"/>
    </source>
</evidence>
<dbReference type="SUPFAM" id="SSF48726">
    <property type="entry name" value="Immunoglobulin"/>
    <property type="match status" value="1"/>
</dbReference>
<dbReference type="Pfam" id="PF07679">
    <property type="entry name" value="I-set"/>
    <property type="match status" value="1"/>
</dbReference>
<dbReference type="GO" id="GO:0009653">
    <property type="term" value="P:anatomical structure morphogenesis"/>
    <property type="evidence" value="ECO:0007669"/>
    <property type="project" value="UniProtKB-ARBA"/>
</dbReference>
<feature type="domain" description="Fibronectin type-III" evidence="2">
    <location>
        <begin position="50"/>
        <end position="166"/>
    </location>
</feature>
<protein>
    <recommendedName>
        <fullName evidence="2">Fibronectin type-III domain-containing protein</fullName>
    </recommendedName>
</protein>
<sequence length="199" mass="22505">MLEPTERRFIDSRGSRHTLIISKVQSEDFANYTCQADNAQGKTRQYIQLSGKPLVGVFKSPAVGKSRDSYNISWSVNSYTPIEEFKLYFRKMPIGIPGATHYPVSSKRPQRRENGTSMRDWTDVVLPSPMSSEGEITHEMSYLITALQPSTQYEARVQARNSFGWNQMSDNFRFSTRGMDGISRDPTPEPAILPGTLSI</sequence>
<gene>
    <name evidence="3" type="ORF">AAG570_001321</name>
</gene>
<dbReference type="CDD" id="cd00096">
    <property type="entry name" value="Ig"/>
    <property type="match status" value="1"/>
</dbReference>
<dbReference type="Pfam" id="PF00041">
    <property type="entry name" value="fn3"/>
    <property type="match status" value="1"/>
</dbReference>
<dbReference type="InterPro" id="IPR013098">
    <property type="entry name" value="Ig_I-set"/>
</dbReference>
<dbReference type="InterPro" id="IPR003961">
    <property type="entry name" value="FN3_dom"/>
</dbReference>
<evidence type="ECO:0000313" key="4">
    <source>
        <dbReference type="Proteomes" id="UP001558652"/>
    </source>
</evidence>